<keyword evidence="4" id="KW-1185">Reference proteome</keyword>
<feature type="transmembrane region" description="Helical" evidence="1">
    <location>
        <begin position="105"/>
        <end position="124"/>
    </location>
</feature>
<protein>
    <submittedName>
        <fullName evidence="3">Histidine kinase</fullName>
    </submittedName>
</protein>
<feature type="domain" description="Signal transduction histidine kinase internal region" evidence="2">
    <location>
        <begin position="142"/>
        <end position="217"/>
    </location>
</feature>
<sequence>MNKKVLIHGSIWLVYLCYDLLTRILLKIPLDNLHLILYNLLSSVAIFYLFPGFIFPGFNKKINKLASFLKFIISFGIFLLVRHLFDTYVFDVQMDFTEFVISESLRFIYFGLLGTGYWFTKSYIKSLKEKKEIELQSVRDRLEISNNKISPHFLFNTLNLIHGDIYSSSPEVSEKIIVLSDILRYSLNKDNELVGVVEEINIMKSYLHLQNIRFNNSMFIQLKLSLNHEHSCIRLPKMLLINVLENIFIHGIYNDVEKSPLVAIETSKNKFQLHIENKINNLTRKSPSGGVGMSHIDKSLNYFFKGQYTFDKQISSDTFNLNITINY</sequence>
<dbReference type="PANTHER" id="PTHR34220">
    <property type="entry name" value="SENSOR HISTIDINE KINASE YPDA"/>
    <property type="match status" value="1"/>
</dbReference>
<organism evidence="3 4">
    <name type="scientific">Marivirga aurantiaca</name>
    <dbReference type="NCBI Taxonomy" id="2802615"/>
    <lineage>
        <taxon>Bacteria</taxon>
        <taxon>Pseudomonadati</taxon>
        <taxon>Bacteroidota</taxon>
        <taxon>Cytophagia</taxon>
        <taxon>Cytophagales</taxon>
        <taxon>Marivirgaceae</taxon>
        <taxon>Marivirga</taxon>
    </lineage>
</organism>
<evidence type="ECO:0000256" key="1">
    <source>
        <dbReference type="SAM" id="Phobius"/>
    </source>
</evidence>
<keyword evidence="1" id="KW-0812">Transmembrane</keyword>
<keyword evidence="1" id="KW-0472">Membrane</keyword>
<feature type="transmembrane region" description="Helical" evidence="1">
    <location>
        <begin position="36"/>
        <end position="55"/>
    </location>
</feature>
<keyword evidence="3" id="KW-0418">Kinase</keyword>
<evidence type="ECO:0000313" key="4">
    <source>
        <dbReference type="Proteomes" id="UP000611723"/>
    </source>
</evidence>
<dbReference type="GO" id="GO:0016020">
    <property type="term" value="C:membrane"/>
    <property type="evidence" value="ECO:0007669"/>
    <property type="project" value="InterPro"/>
</dbReference>
<dbReference type="PANTHER" id="PTHR34220:SF7">
    <property type="entry name" value="SENSOR HISTIDINE KINASE YPDA"/>
    <property type="match status" value="1"/>
</dbReference>
<dbReference type="RefSeq" id="WP_201430995.1">
    <property type="nucleotide sequence ID" value="NZ_JAEQBW010000003.1"/>
</dbReference>
<dbReference type="Proteomes" id="UP000611723">
    <property type="component" value="Unassembled WGS sequence"/>
</dbReference>
<reference evidence="3" key="1">
    <citation type="submission" date="2021-01" db="EMBL/GenBank/DDBJ databases">
        <title>Marivirga aurantiaca sp. nov., isolated from intertidal surface sediments.</title>
        <authorList>
            <person name="Zhang M."/>
        </authorList>
    </citation>
    <scope>NUCLEOTIDE SEQUENCE</scope>
    <source>
        <strain evidence="3">S37H4</strain>
    </source>
</reference>
<keyword evidence="3" id="KW-0808">Transferase</keyword>
<dbReference type="AlphaFoldDB" id="A0A934WYQ4"/>
<dbReference type="InterPro" id="IPR010559">
    <property type="entry name" value="Sig_transdc_His_kin_internal"/>
</dbReference>
<gene>
    <name evidence="3" type="ORF">JKA74_09765</name>
</gene>
<feature type="transmembrane region" description="Helical" evidence="1">
    <location>
        <begin position="12"/>
        <end position="30"/>
    </location>
</feature>
<dbReference type="Pfam" id="PF06580">
    <property type="entry name" value="His_kinase"/>
    <property type="match status" value="1"/>
</dbReference>
<evidence type="ECO:0000259" key="2">
    <source>
        <dbReference type="Pfam" id="PF06580"/>
    </source>
</evidence>
<evidence type="ECO:0000313" key="3">
    <source>
        <dbReference type="EMBL" id="MBK6265327.1"/>
    </source>
</evidence>
<dbReference type="EMBL" id="JAEQBW010000003">
    <property type="protein sequence ID" value="MBK6265327.1"/>
    <property type="molecule type" value="Genomic_DNA"/>
</dbReference>
<feature type="transmembrane region" description="Helical" evidence="1">
    <location>
        <begin position="67"/>
        <end position="85"/>
    </location>
</feature>
<name>A0A934WYQ4_9BACT</name>
<proteinExistence type="predicted"/>
<accession>A0A934WYQ4</accession>
<keyword evidence="1" id="KW-1133">Transmembrane helix</keyword>
<dbReference type="GO" id="GO:0000155">
    <property type="term" value="F:phosphorelay sensor kinase activity"/>
    <property type="evidence" value="ECO:0007669"/>
    <property type="project" value="InterPro"/>
</dbReference>
<dbReference type="InterPro" id="IPR050640">
    <property type="entry name" value="Bact_2-comp_sensor_kinase"/>
</dbReference>
<comment type="caution">
    <text evidence="3">The sequence shown here is derived from an EMBL/GenBank/DDBJ whole genome shotgun (WGS) entry which is preliminary data.</text>
</comment>